<reference evidence="2" key="1">
    <citation type="submission" date="2011-12" db="EMBL/GenBank/DDBJ databases">
        <authorList>
            <consortium name="The Broad Institute Genome Sequencing Platform"/>
            <person name="Russ C."/>
            <person name="Tyler B."/>
            <person name="Panabieres F."/>
            <person name="Shan W."/>
            <person name="Tripathy S."/>
            <person name="Grunwald N."/>
            <person name="Machado M."/>
            <person name="Young S.K."/>
            <person name="Zeng Q."/>
            <person name="Gargeya S."/>
            <person name="Fitzgerald M."/>
            <person name="Haas B."/>
            <person name="Abouelleil A."/>
            <person name="Alvarado L."/>
            <person name="Arachchi H.M."/>
            <person name="Berlin A."/>
            <person name="Chapman S.B."/>
            <person name="Gearin G."/>
            <person name="Goldberg J."/>
            <person name="Griggs A."/>
            <person name="Gujja S."/>
            <person name="Hansen M."/>
            <person name="Heiman D."/>
            <person name="Howarth C."/>
            <person name="Larimer J."/>
            <person name="Lui A."/>
            <person name="MacDonald P.J.P."/>
            <person name="McCowen C."/>
            <person name="Montmayeur A."/>
            <person name="Murphy C."/>
            <person name="Neiman D."/>
            <person name="Pearson M."/>
            <person name="Priest M."/>
            <person name="Roberts A."/>
            <person name="Saif S."/>
            <person name="Shea T."/>
            <person name="Sisk P."/>
            <person name="Stolte C."/>
            <person name="Sykes S."/>
            <person name="Wortman J."/>
            <person name="Nusbaum C."/>
            <person name="Birren B."/>
        </authorList>
    </citation>
    <scope>NUCLEOTIDE SEQUENCE [LARGE SCALE GENOMIC DNA]</scope>
    <source>
        <strain evidence="2">INRA-310</strain>
    </source>
</reference>
<proteinExistence type="predicted"/>
<dbReference type="RefSeq" id="XP_008908931.1">
    <property type="nucleotide sequence ID" value="XM_008910683.1"/>
</dbReference>
<dbReference type="Proteomes" id="UP000018817">
    <property type="component" value="Unassembled WGS sequence"/>
</dbReference>
<name>W2PYB3_PHYN3</name>
<evidence type="ECO:0000313" key="2">
    <source>
        <dbReference type="Proteomes" id="UP000018817"/>
    </source>
</evidence>
<evidence type="ECO:0000313" key="1">
    <source>
        <dbReference type="EMBL" id="ETN05867.1"/>
    </source>
</evidence>
<sequence>MKKHPSCTNSVPPKLSPHWPKNTMAAATSGSTSFVPTLVLARRLHSTEYLTSVTAKDDNEVIVLTRALVYNVTFLGLSKGTMFSTIDDEYLTKTTLLVFPYLLACKSGISKEMFSIVYDINKPERKALAQKLSSALYDVAGSNRSPEAMASECLSKTSIWKNGKRIRIVSTSPLEAVHPKLRKLFGRMVSIEVSMRIHDIFLLKHNLKTGAKYKRNPSFAEFDFITLSQAIVYCRDVLPDSSQTEYLYKLLTRQPSQTSIQERLRPGGAQLESIVSGNACTT</sequence>
<organism evidence="1 2">
    <name type="scientific">Phytophthora nicotianae (strain INRA-310)</name>
    <name type="common">Phytophthora parasitica</name>
    <dbReference type="NCBI Taxonomy" id="761204"/>
    <lineage>
        <taxon>Eukaryota</taxon>
        <taxon>Sar</taxon>
        <taxon>Stramenopiles</taxon>
        <taxon>Oomycota</taxon>
        <taxon>Peronosporomycetes</taxon>
        <taxon>Peronosporales</taxon>
        <taxon>Peronosporaceae</taxon>
        <taxon>Phytophthora</taxon>
    </lineage>
</organism>
<dbReference type="EMBL" id="KI669598">
    <property type="protein sequence ID" value="ETN05867.1"/>
    <property type="molecule type" value="Genomic_DNA"/>
</dbReference>
<dbReference type="AlphaFoldDB" id="W2PYB3"/>
<accession>W2PYB3</accession>
<reference evidence="1 2" key="2">
    <citation type="submission" date="2013-11" db="EMBL/GenBank/DDBJ databases">
        <title>The Genome Sequence of Phytophthora parasitica INRA-310.</title>
        <authorList>
            <consortium name="The Broad Institute Genomics Platform"/>
            <person name="Russ C."/>
            <person name="Tyler B."/>
            <person name="Panabieres F."/>
            <person name="Shan W."/>
            <person name="Tripathy S."/>
            <person name="Grunwald N."/>
            <person name="Machado M."/>
            <person name="Johnson C.S."/>
            <person name="Arredondo F."/>
            <person name="Hong C."/>
            <person name="Coffey M."/>
            <person name="Young S.K."/>
            <person name="Zeng Q."/>
            <person name="Gargeya S."/>
            <person name="Fitzgerald M."/>
            <person name="Abouelleil A."/>
            <person name="Alvarado L."/>
            <person name="Chapman S.B."/>
            <person name="Gainer-Dewar J."/>
            <person name="Goldberg J."/>
            <person name="Griggs A."/>
            <person name="Gujja S."/>
            <person name="Hansen M."/>
            <person name="Howarth C."/>
            <person name="Imamovic A."/>
            <person name="Ireland A."/>
            <person name="Larimer J."/>
            <person name="McCowan C."/>
            <person name="Murphy C."/>
            <person name="Pearson M."/>
            <person name="Poon T.W."/>
            <person name="Priest M."/>
            <person name="Roberts A."/>
            <person name="Saif S."/>
            <person name="Shea T."/>
            <person name="Sykes S."/>
            <person name="Wortman J."/>
            <person name="Nusbaum C."/>
            <person name="Birren B."/>
        </authorList>
    </citation>
    <scope>NUCLEOTIDE SEQUENCE [LARGE SCALE GENOMIC DNA]</scope>
    <source>
        <strain evidence="1 2">INRA-310</strain>
    </source>
</reference>
<gene>
    <name evidence="1" type="ORF">PPTG_23451</name>
</gene>
<protein>
    <submittedName>
        <fullName evidence="1">Uncharacterized protein</fullName>
    </submittedName>
</protein>
<dbReference type="VEuPathDB" id="FungiDB:PPTG_23451"/>
<dbReference type="GeneID" id="20192050"/>